<dbReference type="AlphaFoldDB" id="A0A0W0SQA3"/>
<sequence length="92" mass="9895">MTNKAIFPENIVADGADYTIINNTSVRKGTVAAFIANIDILQNPTSSAEGKDNALAAMKKLAPNLVAIGLHHHVQFKNIQAEEIIQQAIKEA</sequence>
<dbReference type="Proteomes" id="UP000054736">
    <property type="component" value="Unassembled WGS sequence"/>
</dbReference>
<organism evidence="1 2">
    <name type="scientific">Legionella drozanskii LLAP-1</name>
    <dbReference type="NCBI Taxonomy" id="1212489"/>
    <lineage>
        <taxon>Bacteria</taxon>
        <taxon>Pseudomonadati</taxon>
        <taxon>Pseudomonadota</taxon>
        <taxon>Gammaproteobacteria</taxon>
        <taxon>Legionellales</taxon>
        <taxon>Legionellaceae</taxon>
        <taxon>Legionella</taxon>
    </lineage>
</organism>
<protein>
    <submittedName>
        <fullName evidence="1">Uncharacterized protein</fullName>
    </submittedName>
</protein>
<keyword evidence="2" id="KW-1185">Reference proteome</keyword>
<comment type="caution">
    <text evidence="1">The sequence shown here is derived from an EMBL/GenBank/DDBJ whole genome shotgun (WGS) entry which is preliminary data.</text>
</comment>
<dbReference type="PATRIC" id="fig|1212489.4.peg.2021"/>
<dbReference type="STRING" id="1212489.Ldro_1911"/>
<accession>A0A0W0SQA3</accession>
<reference evidence="1 2" key="1">
    <citation type="submission" date="2015-11" db="EMBL/GenBank/DDBJ databases">
        <title>Genomic analysis of 38 Legionella species identifies large and diverse effector repertoires.</title>
        <authorList>
            <person name="Burstein D."/>
            <person name="Amaro F."/>
            <person name="Zusman T."/>
            <person name="Lifshitz Z."/>
            <person name="Cohen O."/>
            <person name="Gilbert J.A."/>
            <person name="Pupko T."/>
            <person name="Shuman H.A."/>
            <person name="Segal G."/>
        </authorList>
    </citation>
    <scope>NUCLEOTIDE SEQUENCE [LARGE SCALE GENOMIC DNA]</scope>
    <source>
        <strain evidence="1 2">ATCC 700990</strain>
    </source>
</reference>
<evidence type="ECO:0000313" key="2">
    <source>
        <dbReference type="Proteomes" id="UP000054736"/>
    </source>
</evidence>
<dbReference type="EMBL" id="LNXY01000027">
    <property type="protein sequence ID" value="KTC85586.1"/>
    <property type="molecule type" value="Genomic_DNA"/>
</dbReference>
<proteinExistence type="predicted"/>
<dbReference type="OrthoDB" id="1453999at2"/>
<evidence type="ECO:0000313" key="1">
    <source>
        <dbReference type="EMBL" id="KTC85586.1"/>
    </source>
</evidence>
<name>A0A0W0SQA3_9GAMM</name>
<dbReference type="RefSeq" id="WP_058496209.1">
    <property type="nucleotide sequence ID" value="NZ_CAAAIU010000005.1"/>
</dbReference>
<gene>
    <name evidence="1" type="ORF">Ldro_1911</name>
</gene>